<keyword evidence="3" id="KW-1185">Reference proteome</keyword>
<feature type="domain" description="FANCI solenoid 1" evidence="1">
    <location>
        <begin position="15"/>
        <end position="123"/>
    </location>
</feature>
<dbReference type="HOGENOM" id="CLU_1998288_0_0_1"/>
<reference evidence="2 3" key="1">
    <citation type="journal article" date="2007" name="Science">
        <title>Sea anemone genome reveals ancestral eumetazoan gene repertoire and genomic organization.</title>
        <authorList>
            <person name="Putnam N.H."/>
            <person name="Srivastava M."/>
            <person name="Hellsten U."/>
            <person name="Dirks B."/>
            <person name="Chapman J."/>
            <person name="Salamov A."/>
            <person name="Terry A."/>
            <person name="Shapiro H."/>
            <person name="Lindquist E."/>
            <person name="Kapitonov V.V."/>
            <person name="Jurka J."/>
            <person name="Genikhovich G."/>
            <person name="Grigoriev I.V."/>
            <person name="Lucas S.M."/>
            <person name="Steele R.E."/>
            <person name="Finnerty J.R."/>
            <person name="Technau U."/>
            <person name="Martindale M.Q."/>
            <person name="Rokhsar D.S."/>
        </authorList>
    </citation>
    <scope>NUCLEOTIDE SEQUENCE [LARGE SCALE GENOMIC DNA]</scope>
    <source>
        <strain evidence="3">CH2 X CH6</strain>
    </source>
</reference>
<sequence>VNKGSPVSSTDGFKRTLLFYKHCISLLNDGDVPNKTATEIIGFLMMELDTLPGKALTELTEVFLDGVKGGTLSNGKSLELFPKILSAIAVKDSVPVGLDSCGEMSGSEYKSQLLNTLCSSRYHKH</sequence>
<dbReference type="GO" id="GO:0006281">
    <property type="term" value="P:DNA repair"/>
    <property type="evidence" value="ECO:0007669"/>
    <property type="project" value="InterPro"/>
</dbReference>
<gene>
    <name evidence="2" type="ORF">NEMVEDRAFT_v1g136350</name>
</gene>
<dbReference type="PANTHER" id="PTHR21818:SF0">
    <property type="entry name" value="FANCONI ANEMIA GROUP I PROTEIN"/>
    <property type="match status" value="1"/>
</dbReference>
<dbReference type="KEGG" id="nve:5502637"/>
<proteinExistence type="predicted"/>
<dbReference type="STRING" id="45351.A7SX64"/>
<name>A7SX64_NEMVE</name>
<evidence type="ECO:0000313" key="3">
    <source>
        <dbReference type="Proteomes" id="UP000001593"/>
    </source>
</evidence>
<evidence type="ECO:0000313" key="2">
    <source>
        <dbReference type="EMBL" id="EDO31710.1"/>
    </source>
</evidence>
<evidence type="ECO:0000259" key="1">
    <source>
        <dbReference type="Pfam" id="PF14675"/>
    </source>
</evidence>
<organism evidence="2 3">
    <name type="scientific">Nematostella vectensis</name>
    <name type="common">Starlet sea anemone</name>
    <dbReference type="NCBI Taxonomy" id="45351"/>
    <lineage>
        <taxon>Eukaryota</taxon>
        <taxon>Metazoa</taxon>
        <taxon>Cnidaria</taxon>
        <taxon>Anthozoa</taxon>
        <taxon>Hexacorallia</taxon>
        <taxon>Actiniaria</taxon>
        <taxon>Edwardsiidae</taxon>
        <taxon>Nematostella</taxon>
    </lineage>
</organism>
<dbReference type="EMBL" id="DS469879">
    <property type="protein sequence ID" value="EDO31710.1"/>
    <property type="molecule type" value="Genomic_DNA"/>
</dbReference>
<dbReference type="PANTHER" id="PTHR21818">
    <property type="entry name" value="BC025462 PROTEIN"/>
    <property type="match status" value="1"/>
</dbReference>
<dbReference type="eggNOG" id="ENOG502SP2H">
    <property type="taxonomic scope" value="Eukaryota"/>
</dbReference>
<dbReference type="InParanoid" id="A7SX64"/>
<protein>
    <recommendedName>
        <fullName evidence="1">FANCI solenoid 1 domain-containing protein</fullName>
    </recommendedName>
</protein>
<dbReference type="Proteomes" id="UP000001593">
    <property type="component" value="Unassembled WGS sequence"/>
</dbReference>
<dbReference type="InterPro" id="IPR029308">
    <property type="entry name" value="FANCI_S1"/>
</dbReference>
<accession>A7SX64</accession>
<dbReference type="Pfam" id="PF14675">
    <property type="entry name" value="FANCI_S1"/>
    <property type="match status" value="1"/>
</dbReference>
<dbReference type="InterPro" id="IPR026171">
    <property type="entry name" value="FANCI"/>
</dbReference>
<dbReference type="PhylomeDB" id="A7SX64"/>
<dbReference type="AlphaFoldDB" id="A7SX64"/>
<dbReference type="OMA" id="EMIPRSP"/>
<feature type="non-terminal residue" evidence="2">
    <location>
        <position position="1"/>
    </location>
</feature>